<organism evidence="2 3">
    <name type="scientific">Petrolisthes cinctipes</name>
    <name type="common">Flat porcelain crab</name>
    <dbReference type="NCBI Taxonomy" id="88211"/>
    <lineage>
        <taxon>Eukaryota</taxon>
        <taxon>Metazoa</taxon>
        <taxon>Ecdysozoa</taxon>
        <taxon>Arthropoda</taxon>
        <taxon>Crustacea</taxon>
        <taxon>Multicrustacea</taxon>
        <taxon>Malacostraca</taxon>
        <taxon>Eumalacostraca</taxon>
        <taxon>Eucarida</taxon>
        <taxon>Decapoda</taxon>
        <taxon>Pleocyemata</taxon>
        <taxon>Anomura</taxon>
        <taxon>Galatheoidea</taxon>
        <taxon>Porcellanidae</taxon>
        <taxon>Petrolisthes</taxon>
    </lineage>
</organism>
<gene>
    <name evidence="2" type="ORF">Pcinc_012859</name>
</gene>
<keyword evidence="3" id="KW-1185">Reference proteome</keyword>
<evidence type="ECO:0000313" key="2">
    <source>
        <dbReference type="EMBL" id="KAK3882781.1"/>
    </source>
</evidence>
<feature type="compositionally biased region" description="Basic residues" evidence="1">
    <location>
        <begin position="37"/>
        <end position="46"/>
    </location>
</feature>
<feature type="region of interest" description="Disordered" evidence="1">
    <location>
        <begin position="37"/>
        <end position="69"/>
    </location>
</feature>
<proteinExistence type="predicted"/>
<name>A0AAE1G0B7_PETCI</name>
<evidence type="ECO:0000256" key="1">
    <source>
        <dbReference type="SAM" id="MobiDB-lite"/>
    </source>
</evidence>
<accession>A0AAE1G0B7</accession>
<reference evidence="2" key="1">
    <citation type="submission" date="2023-10" db="EMBL/GenBank/DDBJ databases">
        <title>Genome assemblies of two species of porcelain crab, Petrolisthes cinctipes and Petrolisthes manimaculis (Anomura: Porcellanidae).</title>
        <authorList>
            <person name="Angst P."/>
        </authorList>
    </citation>
    <scope>NUCLEOTIDE SEQUENCE</scope>
    <source>
        <strain evidence="2">PB745_01</strain>
        <tissue evidence="2">Gill</tissue>
    </source>
</reference>
<dbReference type="AlphaFoldDB" id="A0AAE1G0B7"/>
<comment type="caution">
    <text evidence="2">The sequence shown here is derived from an EMBL/GenBank/DDBJ whole genome shotgun (WGS) entry which is preliminary data.</text>
</comment>
<sequence>MWCDGQVTRIKSTSYPRSSSCSIKLNAVVYLPHKSRHASKQFHHSTQRVAPGPLSKLRNATTPLSKPRVAPEPLSMLSKFTTPLSIPRGLLFISTSHARPRHSPHLVMLQSSTLYPTPLRHPRHRQRYATTPLHNSTPSMMPSI</sequence>
<evidence type="ECO:0000313" key="3">
    <source>
        <dbReference type="Proteomes" id="UP001286313"/>
    </source>
</evidence>
<dbReference type="Proteomes" id="UP001286313">
    <property type="component" value="Unassembled WGS sequence"/>
</dbReference>
<protein>
    <submittedName>
        <fullName evidence="2">Uncharacterized protein</fullName>
    </submittedName>
</protein>
<dbReference type="EMBL" id="JAWQEG010001058">
    <property type="protein sequence ID" value="KAK3882781.1"/>
    <property type="molecule type" value="Genomic_DNA"/>
</dbReference>